<accession>B7QE17</accession>
<dbReference type="InParanoid" id="B7QE17"/>
<sequence length="251" mass="27464">METLTWICLVSAAWTSYLVLASEHDLHSHILVYDGDEHINATKGCGGLKPPFQLAPNPECIYYCLKEIKNNQSKERGWSYDHYEDGTLCAYPNENATDGFAYGVCSNFSCNTSAPVNVTLLNEIMKQPSAPTTILPKPSSTTKKMPDHFDDTTTISPQSTSTAENITEHVDQTTTISPKSSPASETITEHVDNATTVSPKPSSTTENITEHFDPTSTIQPKPSSGNSINEISELFRATLAILPLLIAYFSL</sequence>
<proteinExistence type="predicted"/>
<reference evidence="4" key="2">
    <citation type="submission" date="2020-05" db="UniProtKB">
        <authorList>
            <consortium name="EnsemblMetazoa"/>
        </authorList>
    </citation>
    <scope>IDENTIFICATION</scope>
    <source>
        <strain evidence="4">wikel</strain>
    </source>
</reference>
<evidence type="ECO:0000256" key="2">
    <source>
        <dbReference type="SAM" id="SignalP"/>
    </source>
</evidence>
<evidence type="ECO:0000313" key="5">
    <source>
        <dbReference type="Proteomes" id="UP000001555"/>
    </source>
</evidence>
<dbReference type="PaxDb" id="6945-B7QE17"/>
<dbReference type="Proteomes" id="UP000001555">
    <property type="component" value="Unassembled WGS sequence"/>
</dbReference>
<dbReference type="KEGG" id="isc:8039849"/>
<feature type="compositionally biased region" description="Polar residues" evidence="1">
    <location>
        <begin position="194"/>
        <end position="207"/>
    </location>
</feature>
<protein>
    <submittedName>
        <fullName evidence="3 4">Uncharacterized protein</fullName>
    </submittedName>
</protein>
<feature type="signal peptide" evidence="2">
    <location>
        <begin position="1"/>
        <end position="21"/>
    </location>
</feature>
<gene>
    <name evidence="4" type="primary">8039849</name>
    <name evidence="3" type="ORF">IscW_ISCW021999</name>
</gene>
<evidence type="ECO:0000313" key="4">
    <source>
        <dbReference type="EnsemblMetazoa" id="ISCW021999-PA"/>
    </source>
</evidence>
<feature type="compositionally biased region" description="Polar residues" evidence="1">
    <location>
        <begin position="152"/>
        <end position="162"/>
    </location>
</feature>
<keyword evidence="2" id="KW-0732">Signal</keyword>
<feature type="compositionally biased region" description="Polar residues" evidence="1">
    <location>
        <begin position="214"/>
        <end position="225"/>
    </location>
</feature>
<organism>
    <name type="scientific">Ixodes scapularis</name>
    <name type="common">Black-legged tick</name>
    <name type="synonym">Deer tick</name>
    <dbReference type="NCBI Taxonomy" id="6945"/>
    <lineage>
        <taxon>Eukaryota</taxon>
        <taxon>Metazoa</taxon>
        <taxon>Ecdysozoa</taxon>
        <taxon>Arthropoda</taxon>
        <taxon>Chelicerata</taxon>
        <taxon>Arachnida</taxon>
        <taxon>Acari</taxon>
        <taxon>Parasitiformes</taxon>
        <taxon>Ixodida</taxon>
        <taxon>Ixodoidea</taxon>
        <taxon>Ixodidae</taxon>
        <taxon>Ixodinae</taxon>
        <taxon>Ixodes</taxon>
    </lineage>
</organism>
<dbReference type="EMBL" id="DS917723">
    <property type="protein sequence ID" value="EEC17089.1"/>
    <property type="molecule type" value="Genomic_DNA"/>
</dbReference>
<evidence type="ECO:0000256" key="1">
    <source>
        <dbReference type="SAM" id="MobiDB-lite"/>
    </source>
</evidence>
<dbReference type="HOGENOM" id="CLU_1108139_0_0_1"/>
<dbReference type="VEuPathDB" id="VectorBase:ISCP_001024"/>
<dbReference type="EnsemblMetazoa" id="ISCW021999-RA">
    <property type="protein sequence ID" value="ISCW021999-PA"/>
    <property type="gene ID" value="ISCW021999"/>
</dbReference>
<evidence type="ECO:0000313" key="3">
    <source>
        <dbReference type="EMBL" id="EEC17089.1"/>
    </source>
</evidence>
<feature type="region of interest" description="Disordered" evidence="1">
    <location>
        <begin position="194"/>
        <end position="225"/>
    </location>
</feature>
<dbReference type="VEuPathDB" id="VectorBase:ISCW021999"/>
<dbReference type="AlphaFoldDB" id="B7QE17"/>
<keyword evidence="5" id="KW-1185">Reference proteome</keyword>
<dbReference type="EMBL" id="ABJB010248214">
    <property type="status" value="NOT_ANNOTATED_CDS"/>
    <property type="molecule type" value="Genomic_DNA"/>
</dbReference>
<dbReference type="OrthoDB" id="10431147at2759"/>
<feature type="region of interest" description="Disordered" evidence="1">
    <location>
        <begin position="130"/>
        <end position="162"/>
    </location>
</feature>
<feature type="chain" id="PRO_5014568313" evidence="2">
    <location>
        <begin position="22"/>
        <end position="251"/>
    </location>
</feature>
<name>B7QE17_IXOSC</name>
<reference evidence="3 5" key="1">
    <citation type="submission" date="2008-03" db="EMBL/GenBank/DDBJ databases">
        <title>Annotation of Ixodes scapularis.</title>
        <authorList>
            <consortium name="Ixodes scapularis Genome Project Consortium"/>
            <person name="Caler E."/>
            <person name="Hannick L.I."/>
            <person name="Bidwell S."/>
            <person name="Joardar V."/>
            <person name="Thiagarajan M."/>
            <person name="Amedeo P."/>
            <person name="Galinsky K.J."/>
            <person name="Schobel S."/>
            <person name="Inman J."/>
            <person name="Hostetler J."/>
            <person name="Miller J."/>
            <person name="Hammond M."/>
            <person name="Megy K."/>
            <person name="Lawson D."/>
            <person name="Kodira C."/>
            <person name="Sutton G."/>
            <person name="Meyer J."/>
            <person name="Hill C.A."/>
            <person name="Birren B."/>
            <person name="Nene V."/>
            <person name="Collins F."/>
            <person name="Alarcon-Chaidez F."/>
            <person name="Wikel S."/>
            <person name="Strausberg R."/>
        </authorList>
    </citation>
    <scope>NUCLEOTIDE SEQUENCE [LARGE SCALE GENOMIC DNA]</scope>
    <source>
        <strain evidence="5">Wikel</strain>
        <strain evidence="3">Wikel colony</strain>
    </source>
</reference>
<dbReference type="VEuPathDB" id="VectorBase:ISCI021999"/>